<sequence>MNSISVDDLAALGVDAAIVDVREADEYAEARVPGAKNVPLSRLAESTGDLPPHRPVYVMCASGGRSAQAAAFLAAQGFDAVNVLGGISEWHRSGHPVAFGPQGA</sequence>
<dbReference type="CDD" id="cd00158">
    <property type="entry name" value="RHOD"/>
    <property type="match status" value="1"/>
</dbReference>
<dbReference type="PROSITE" id="PS50206">
    <property type="entry name" value="RHODANESE_3"/>
    <property type="match status" value="1"/>
</dbReference>
<dbReference type="PANTHER" id="PTHR43031:SF1">
    <property type="entry name" value="PYRIDINE NUCLEOTIDE-DISULPHIDE OXIDOREDUCTASE"/>
    <property type="match status" value="1"/>
</dbReference>
<proteinExistence type="predicted"/>
<reference evidence="2 3" key="1">
    <citation type="submission" date="2014-09" db="EMBL/GenBank/DDBJ databases">
        <title>Genome sequence of Sinomonas sp. MUSC 117.</title>
        <authorList>
            <person name="Lee L.-H."/>
        </authorList>
    </citation>
    <scope>NUCLEOTIDE SEQUENCE [LARGE SCALE GENOMIC DNA]</scope>
    <source>
        <strain evidence="2 3">MUSC 117</strain>
    </source>
</reference>
<accession>A0A0B2ANU9</accession>
<dbReference type="Pfam" id="PF00581">
    <property type="entry name" value="Rhodanese"/>
    <property type="match status" value="1"/>
</dbReference>
<name>A0A0B2ANU9_9MICC</name>
<evidence type="ECO:0000313" key="2">
    <source>
        <dbReference type="EMBL" id="KHL03617.1"/>
    </source>
</evidence>
<evidence type="ECO:0000313" key="3">
    <source>
        <dbReference type="Proteomes" id="UP000030982"/>
    </source>
</evidence>
<protein>
    <submittedName>
        <fullName evidence="2">Sulfurtransferase</fullName>
    </submittedName>
</protein>
<dbReference type="Proteomes" id="UP000030982">
    <property type="component" value="Unassembled WGS sequence"/>
</dbReference>
<evidence type="ECO:0000259" key="1">
    <source>
        <dbReference type="PROSITE" id="PS50206"/>
    </source>
</evidence>
<keyword evidence="2" id="KW-0808">Transferase</keyword>
<dbReference type="Gene3D" id="3.40.250.10">
    <property type="entry name" value="Rhodanese-like domain"/>
    <property type="match status" value="1"/>
</dbReference>
<feature type="domain" description="Rhodanese" evidence="1">
    <location>
        <begin position="12"/>
        <end position="99"/>
    </location>
</feature>
<dbReference type="OrthoDB" id="9800872at2"/>
<dbReference type="EMBL" id="JTDL01000097">
    <property type="protein sequence ID" value="KHL03617.1"/>
    <property type="molecule type" value="Genomic_DNA"/>
</dbReference>
<dbReference type="GO" id="GO:0016740">
    <property type="term" value="F:transferase activity"/>
    <property type="evidence" value="ECO:0007669"/>
    <property type="project" value="UniProtKB-KW"/>
</dbReference>
<dbReference type="InterPro" id="IPR001763">
    <property type="entry name" value="Rhodanese-like_dom"/>
</dbReference>
<keyword evidence="3" id="KW-1185">Reference proteome</keyword>
<dbReference type="STRING" id="1338436.LK10_08495"/>
<dbReference type="AlphaFoldDB" id="A0A0B2ANU9"/>
<gene>
    <name evidence="2" type="ORF">LK10_08495</name>
</gene>
<dbReference type="SMART" id="SM00450">
    <property type="entry name" value="RHOD"/>
    <property type="match status" value="1"/>
</dbReference>
<organism evidence="2 3">
    <name type="scientific">Sinomonas humi</name>
    <dbReference type="NCBI Taxonomy" id="1338436"/>
    <lineage>
        <taxon>Bacteria</taxon>
        <taxon>Bacillati</taxon>
        <taxon>Actinomycetota</taxon>
        <taxon>Actinomycetes</taxon>
        <taxon>Micrococcales</taxon>
        <taxon>Micrococcaceae</taxon>
        <taxon>Sinomonas</taxon>
    </lineage>
</organism>
<dbReference type="RefSeq" id="WP_043122355.1">
    <property type="nucleotide sequence ID" value="NZ_JTDL01000097.1"/>
</dbReference>
<dbReference type="PANTHER" id="PTHR43031">
    <property type="entry name" value="FAD-DEPENDENT OXIDOREDUCTASE"/>
    <property type="match status" value="1"/>
</dbReference>
<comment type="caution">
    <text evidence="2">The sequence shown here is derived from an EMBL/GenBank/DDBJ whole genome shotgun (WGS) entry which is preliminary data.</text>
</comment>
<dbReference type="SUPFAM" id="SSF52821">
    <property type="entry name" value="Rhodanese/Cell cycle control phosphatase"/>
    <property type="match status" value="1"/>
</dbReference>
<dbReference type="InterPro" id="IPR050229">
    <property type="entry name" value="GlpE_sulfurtransferase"/>
</dbReference>
<dbReference type="InterPro" id="IPR036873">
    <property type="entry name" value="Rhodanese-like_dom_sf"/>
</dbReference>